<keyword evidence="3" id="KW-1185">Reference proteome</keyword>
<feature type="compositionally biased region" description="Pro residues" evidence="1">
    <location>
        <begin position="219"/>
        <end position="232"/>
    </location>
</feature>
<feature type="region of interest" description="Disordered" evidence="1">
    <location>
        <begin position="203"/>
        <end position="238"/>
    </location>
</feature>
<evidence type="ECO:0000256" key="1">
    <source>
        <dbReference type="SAM" id="MobiDB-lite"/>
    </source>
</evidence>
<dbReference type="Proteomes" id="UP000442990">
    <property type="component" value="Unassembled WGS sequence"/>
</dbReference>
<dbReference type="SUPFAM" id="SSF47090">
    <property type="entry name" value="PGBD-like"/>
    <property type="match status" value="1"/>
</dbReference>
<feature type="compositionally biased region" description="Low complexity" evidence="1">
    <location>
        <begin position="408"/>
        <end position="427"/>
    </location>
</feature>
<feature type="region of interest" description="Disordered" evidence="1">
    <location>
        <begin position="400"/>
        <end position="435"/>
    </location>
</feature>
<protein>
    <submittedName>
        <fullName evidence="2">Peptidoglycan-binding protein</fullName>
    </submittedName>
</protein>
<dbReference type="InterPro" id="IPR036366">
    <property type="entry name" value="PGBDSf"/>
</dbReference>
<feature type="region of interest" description="Disordered" evidence="1">
    <location>
        <begin position="1538"/>
        <end position="1593"/>
    </location>
</feature>
<evidence type="ECO:0000313" key="3">
    <source>
        <dbReference type="Proteomes" id="UP000442990"/>
    </source>
</evidence>
<comment type="caution">
    <text evidence="2">The sequence shown here is derived from an EMBL/GenBank/DDBJ whole genome shotgun (WGS) entry which is preliminary data.</text>
</comment>
<reference evidence="2 3" key="1">
    <citation type="submission" date="2019-09" db="EMBL/GenBank/DDBJ databases">
        <title>Isolation and identification of active actinomycetes.</title>
        <authorList>
            <person name="Yu Z."/>
            <person name="Han C."/>
            <person name="Yu B."/>
        </authorList>
    </citation>
    <scope>NUCLEOTIDE SEQUENCE [LARGE SCALE GENOMIC DNA]</scope>
    <source>
        <strain evidence="2 3">NEAU-H2</strain>
    </source>
</reference>
<dbReference type="InterPro" id="IPR036365">
    <property type="entry name" value="PGBD-like_sf"/>
</dbReference>
<dbReference type="Gene3D" id="1.10.101.10">
    <property type="entry name" value="PGBD-like superfamily/PGBD"/>
    <property type="match status" value="1"/>
</dbReference>
<name>A0A7J5DBE4_9ACTN</name>
<feature type="compositionally biased region" description="Pro residues" evidence="1">
    <location>
        <begin position="546"/>
        <end position="559"/>
    </location>
</feature>
<feature type="region of interest" description="Disordered" evidence="1">
    <location>
        <begin position="66"/>
        <end position="95"/>
    </location>
</feature>
<sequence>MPLEQHINLTVLPAGLSDDGTQARVSVFFAPRLQPEHEGGTLSGFGDFVSWPDKLKDATFEFATEEDGTGAPPVAHGPFAGPLSPQGPPPDAGLWRKLFHENTPLEPYAFESSSEREQRTYSAAQVSGYTKRVYVGAAMGSPEAPPSTRRALNLQSSAPVDEPEGPPQPGIPHTDETPLRTLGTQDGAVVPPDLAALNAFHSVPQPSTTVGEGLAADLQPPPPDPPQPPSLPPADFHTMLTSLGDHPVLLRRLGLVLDFLLPAEQLPASSGERLLTVVPHWTSALEQGAFDVSCRTRYVFSADPLDPACRVFVPAAQSPAHGDPLASPTRGLVVLSGNFALEQADIDGAAFKLLSVPEDATGLSPVRTRGFSLIRHERAGSLKTEFQRAADHESAFSQVVSAQRADNGVPAGETPGAAPGAPQNAGASPQHAQDGTSAPELLAQDLVRGHRLDVWDETRGAWFSLHERAVEYRQPGAGPVLLTAPDEGFFQAHLASPPHEAVPPATAPPLYVPEQLVSWHGWSLSAPRPGLVLDTDPGSPDDHLPPNKPVPPRNDAPPGVPLEITVKVRPGSLPRLRFGHRYRVRLRTVDLAGNGLDVTQATALKALPGTALPDPGTQPFQRFEAVPAPVVVPRLPFGEGASAVRMVIRSSPGAEPPPAGPPGPDGQTAAVALADVRFGLTNDAVRTVQKALIAAGHPLLGGADGVFGDQTRKAYAAEQRAQGFSGADADGDPGCQSLTELGHKSGFTVDCGNGFAPADGSTAEQFAADFNESALVSSQGHVAYQGVDERHLVAPKASLQCVEWHGLLDTAIGSTDPGAQDTVYALATRENGSLGDAQTGVQLKPADSPAADPGPPASIALHTGEQIELPYLPDPLSMGAVLLDLPGMPAGQPFTVPWEGDVWHRPRSLRVRLAEGTAPPRFDDASRVLTVSLPKGAVATVRVCSGIDFDADLMGMASWCRQAPDLTPAPATGTDDAAVTTAESPHPEAVLELAAASRHWMFTPWHELTLVHAVQRPLRTPVLDLSPSAAPRAPGATAEHLAGTIALDEASTGRIELVAEWTEVTDAGPTGRDARPMAAPVFGILTGRADPPGTPGPQVAVLDNGVLTFSTQASEDRAKTAADAAKTADDQAKAARAAAKEAADAAKAAKDAGDLAEAAAKSKEAAGSRADGVEAAAKAAIAPVVLQNHEFGDTRHRTVCYRPVAGSRFADCFPAQFADPGESALTVTGTPQEHSVPSSAAPTAPRLLYCMPTLALERATGPSGAIVQRRLGGGIRVYVDRPWYSSGDGELLGVVLGEPPGGDPASVRDSWVTLMGRDPLHRSAPVVAPTADMFTNAVQRSGPLSVTTPSGPLPVTVVGFAPQFDADEKGGRWFFDLEMDTGDVCLPFVRLALVRFQPESIPGHEISPVVLADLVRTLPDRELTVRPGPVLSVSVTGPSWDPTDSPPPLITAVLQRRHEVVGDDDLGWVTLDDTSTPLTSIDADSSHRPFYTGQVTVPPVGPGVPLRLTVVETENIPADAPPPAALPTPPGPVLYCDTVDLFPGSGGQDDDNDDGHIPHHWPHGGGPHGGGPHGDGDHDGHQGSGGHGGFSHH</sequence>
<evidence type="ECO:0000313" key="2">
    <source>
        <dbReference type="EMBL" id="KAB1984180.1"/>
    </source>
</evidence>
<feature type="compositionally biased region" description="Gly residues" evidence="1">
    <location>
        <begin position="1563"/>
        <end position="1573"/>
    </location>
</feature>
<feature type="compositionally biased region" description="Gly residues" evidence="1">
    <location>
        <begin position="1582"/>
        <end position="1593"/>
    </location>
</feature>
<gene>
    <name evidence="2" type="ORF">F8144_28410</name>
</gene>
<dbReference type="RefSeq" id="WP_151472354.1">
    <property type="nucleotide sequence ID" value="NZ_WBKG01000028.1"/>
</dbReference>
<organism evidence="2 3">
    <name type="scientific">Streptomyces triticiradicis</name>
    <dbReference type="NCBI Taxonomy" id="2651189"/>
    <lineage>
        <taxon>Bacteria</taxon>
        <taxon>Bacillati</taxon>
        <taxon>Actinomycetota</taxon>
        <taxon>Actinomycetes</taxon>
        <taxon>Kitasatosporales</taxon>
        <taxon>Streptomycetaceae</taxon>
        <taxon>Streptomyces</taxon>
    </lineage>
</organism>
<accession>A0A7J5DBE4</accession>
<feature type="region of interest" description="Disordered" evidence="1">
    <location>
        <begin position="530"/>
        <end position="559"/>
    </location>
</feature>
<feature type="region of interest" description="Disordered" evidence="1">
    <location>
        <begin position="157"/>
        <end position="188"/>
    </location>
</feature>
<dbReference type="EMBL" id="WBKG01000028">
    <property type="protein sequence ID" value="KAB1984180.1"/>
    <property type="molecule type" value="Genomic_DNA"/>
</dbReference>
<proteinExistence type="predicted"/>